<dbReference type="InterPro" id="IPR012338">
    <property type="entry name" value="Beta-lactam/transpept-like"/>
</dbReference>
<accession>A0A497XUT3</accession>
<dbReference type="AlphaFoldDB" id="A0A497XUT3"/>
<keyword evidence="3" id="KW-0378">Hydrolase</keyword>
<evidence type="ECO:0000259" key="1">
    <source>
        <dbReference type="Pfam" id="PF00144"/>
    </source>
</evidence>
<dbReference type="InterPro" id="IPR050491">
    <property type="entry name" value="AmpC-like"/>
</dbReference>
<dbReference type="PANTHER" id="PTHR46825">
    <property type="entry name" value="D-ALANYL-D-ALANINE-CARBOXYPEPTIDASE/ENDOPEPTIDASE AMPH"/>
    <property type="match status" value="1"/>
</dbReference>
<evidence type="ECO:0000313" key="2">
    <source>
        <dbReference type="EMBL" id="RLJ72150.1"/>
    </source>
</evidence>
<organism evidence="2 4">
    <name type="scientific">Pedobacter alluvionis</name>
    <dbReference type="NCBI Taxonomy" id="475253"/>
    <lineage>
        <taxon>Bacteria</taxon>
        <taxon>Pseudomonadati</taxon>
        <taxon>Bacteroidota</taxon>
        <taxon>Sphingobacteriia</taxon>
        <taxon>Sphingobacteriales</taxon>
        <taxon>Sphingobacteriaceae</taxon>
        <taxon>Pedobacter</taxon>
    </lineage>
</organism>
<dbReference type="Gene3D" id="3.40.710.10">
    <property type="entry name" value="DD-peptidase/beta-lactamase superfamily"/>
    <property type="match status" value="1"/>
</dbReference>
<proteinExistence type="predicted"/>
<evidence type="ECO:0000313" key="3">
    <source>
        <dbReference type="EMBL" id="TFB28918.1"/>
    </source>
</evidence>
<comment type="caution">
    <text evidence="2">The sequence shown here is derived from an EMBL/GenBank/DDBJ whole genome shotgun (WGS) entry which is preliminary data.</text>
</comment>
<evidence type="ECO:0000313" key="4">
    <source>
        <dbReference type="Proteomes" id="UP000273898"/>
    </source>
</evidence>
<dbReference type="EMBL" id="RCCK01000015">
    <property type="protein sequence ID" value="RLJ72150.1"/>
    <property type="molecule type" value="Genomic_DNA"/>
</dbReference>
<reference evidence="3 5" key="2">
    <citation type="submission" date="2019-03" db="EMBL/GenBank/DDBJ databases">
        <authorList>
            <person name="He R.-H."/>
        </authorList>
    </citation>
    <scope>NUCLEOTIDE SEQUENCE [LARGE SCALE GENOMIC DNA]</scope>
    <source>
        <strain evidence="3 5">DSM 19624</strain>
    </source>
</reference>
<dbReference type="GO" id="GO:0016787">
    <property type="term" value="F:hydrolase activity"/>
    <property type="evidence" value="ECO:0007669"/>
    <property type="project" value="UniProtKB-KW"/>
</dbReference>
<dbReference type="SUPFAM" id="SSF56601">
    <property type="entry name" value="beta-lactamase/transpeptidase-like"/>
    <property type="match status" value="1"/>
</dbReference>
<dbReference type="EMBL" id="SOPX01000005">
    <property type="protein sequence ID" value="TFB28918.1"/>
    <property type="molecule type" value="Genomic_DNA"/>
</dbReference>
<feature type="domain" description="Beta-lactamase-related" evidence="1">
    <location>
        <begin position="68"/>
        <end position="365"/>
    </location>
</feature>
<dbReference type="Pfam" id="PF00144">
    <property type="entry name" value="Beta-lactamase"/>
    <property type="match status" value="1"/>
</dbReference>
<reference evidence="2 4" key="1">
    <citation type="submission" date="2018-10" db="EMBL/GenBank/DDBJ databases">
        <title>Genomic Encyclopedia of Archaeal and Bacterial Type Strains, Phase II (KMG-II): from individual species to whole genera.</title>
        <authorList>
            <person name="Goeker M."/>
        </authorList>
    </citation>
    <scope>NUCLEOTIDE SEQUENCE [LARGE SCALE GENOMIC DNA]</scope>
    <source>
        <strain evidence="2 4">DSM 19624</strain>
    </source>
</reference>
<dbReference type="Proteomes" id="UP000297429">
    <property type="component" value="Unassembled WGS sequence"/>
</dbReference>
<dbReference type="PANTHER" id="PTHR46825:SF9">
    <property type="entry name" value="BETA-LACTAMASE-RELATED DOMAIN-CONTAINING PROTEIN"/>
    <property type="match status" value="1"/>
</dbReference>
<gene>
    <name evidence="2" type="ORF">BCL90_4992</name>
    <name evidence="3" type="ORF">E3V97_22650</name>
</gene>
<dbReference type="Proteomes" id="UP000273898">
    <property type="component" value="Unassembled WGS sequence"/>
</dbReference>
<dbReference type="OrthoDB" id="9793489at2"/>
<name>A0A497XUT3_9SPHI</name>
<dbReference type="InterPro" id="IPR001466">
    <property type="entry name" value="Beta-lactam-related"/>
</dbReference>
<protein>
    <submittedName>
        <fullName evidence="3">Class A beta-lactamase-related serine hydrolase</fullName>
    </submittedName>
    <submittedName>
        <fullName evidence="2">CubicO group peptidase (Beta-lactamase class C family)</fullName>
    </submittedName>
</protein>
<evidence type="ECO:0000313" key="5">
    <source>
        <dbReference type="Proteomes" id="UP000297429"/>
    </source>
</evidence>
<keyword evidence="5" id="KW-1185">Reference proteome</keyword>
<sequence>MQSGVFYLKLAECNPLAFPIVYNHTFNRMKSKISIILFNTLLLSTLCYGQTPLSKRIDRVLSGIIKPNEPGFAVGVVKNGQFIYKKGFGLADLKTNRKNTAETSFNIASDGKKFTAACIYLLQAQGKLKTSDKISKYFKDLPKYADSISIDHLIHHQSGLRDYDTLIWLVNFDENTLIDDENAYQIIASQHSLNFIPGDQFSYSNSGYFLLSLMVKKVSGMDLVQYADKYIFKPLKMNNTTFSRTHQVLGKANGYVLENKNFVENILHTKTIGQGNVYSKISDWDKWFAEMKLHSILGDSVWKNMLKIGKTNDGKSTVYAGGLFVTTNKNKRLIAHGGDLYGYHSSMRYFPDEDLGIVVFTNNDTISPENNFGPDDISDKILGEIYPGNDKLEDIAKNNAETPYPKKNQDTLSYTGHYKLENDSTKLFYVSGNSRKLTILQGWNEINYPIIPLNDSLYYIDKTIDITFQFKKAIGGKMNRLEIIQNGKTTRAARITTTETTPFNNSEMSFYNNEINSYYKIIQKNNDFQLVMPNGRLNLVLLQKNKYRVWEAGTTDITFKYANDKITGFTLNHVRVKNLQFSKVSN</sequence>